<keyword evidence="6 9" id="KW-0822">Tryptophan biosynthesis</keyword>
<evidence type="ECO:0000259" key="10">
    <source>
        <dbReference type="Pfam" id="PF00218"/>
    </source>
</evidence>
<dbReference type="EMBL" id="LFVU01000028">
    <property type="protein sequence ID" value="KMT20921.1"/>
    <property type="molecule type" value="Genomic_DNA"/>
</dbReference>
<dbReference type="Pfam" id="PF00218">
    <property type="entry name" value="IGPS"/>
    <property type="match status" value="1"/>
</dbReference>
<dbReference type="GO" id="GO:0004640">
    <property type="term" value="F:phosphoribosylanthranilate isomerase activity"/>
    <property type="evidence" value="ECO:0007669"/>
    <property type="project" value="TreeGrafter"/>
</dbReference>
<keyword evidence="4 9" id="KW-0028">Amino-acid biosynthesis</keyword>
<evidence type="ECO:0000256" key="7">
    <source>
        <dbReference type="ARBA" id="ARBA00023141"/>
    </source>
</evidence>
<evidence type="ECO:0000256" key="4">
    <source>
        <dbReference type="ARBA" id="ARBA00022605"/>
    </source>
</evidence>
<keyword evidence="12" id="KW-1185">Reference proteome</keyword>
<evidence type="ECO:0000313" key="12">
    <source>
        <dbReference type="Proteomes" id="UP000036756"/>
    </source>
</evidence>
<evidence type="ECO:0000256" key="8">
    <source>
        <dbReference type="ARBA" id="ARBA00023239"/>
    </source>
</evidence>
<dbReference type="NCBIfam" id="NF001377">
    <property type="entry name" value="PRK00278.2-4"/>
    <property type="match status" value="1"/>
</dbReference>
<dbReference type="RefSeq" id="WP_048571320.1">
    <property type="nucleotide sequence ID" value="NZ_LFVU01000028.1"/>
</dbReference>
<feature type="domain" description="Indole-3-glycerol phosphate synthase" evidence="10">
    <location>
        <begin position="19"/>
        <end position="239"/>
    </location>
</feature>
<name>A0A0J8FZ76_CLOCY</name>
<dbReference type="InterPro" id="IPR013798">
    <property type="entry name" value="Indole-3-glycerol_P_synth_dom"/>
</dbReference>
<evidence type="ECO:0000256" key="1">
    <source>
        <dbReference type="ARBA" id="ARBA00001633"/>
    </source>
</evidence>
<dbReference type="HAMAP" id="MF_00134_A">
    <property type="entry name" value="IGPS_A"/>
    <property type="match status" value="1"/>
</dbReference>
<dbReference type="EC" id="4.1.1.48" evidence="9"/>
<dbReference type="PATRIC" id="fig|1121307.3.peg.516"/>
<evidence type="ECO:0000256" key="6">
    <source>
        <dbReference type="ARBA" id="ARBA00022822"/>
    </source>
</evidence>
<protein>
    <recommendedName>
        <fullName evidence="9">Indole-3-glycerol phosphate synthase</fullName>
        <shortName evidence="9">IGPS</shortName>
        <ecNumber evidence="9">4.1.1.48</ecNumber>
    </recommendedName>
</protein>
<keyword evidence="8 9" id="KW-0456">Lyase</keyword>
<evidence type="ECO:0000256" key="3">
    <source>
        <dbReference type="ARBA" id="ARBA00008737"/>
    </source>
</evidence>
<dbReference type="PANTHER" id="PTHR22854:SF2">
    <property type="entry name" value="INDOLE-3-GLYCEROL-PHOSPHATE SYNTHASE"/>
    <property type="match status" value="1"/>
</dbReference>
<gene>
    <name evidence="9 11" type="primary">trpC</name>
    <name evidence="11" type="ORF">CLCY_1c01550</name>
</gene>
<dbReference type="CDD" id="cd00331">
    <property type="entry name" value="IGPS"/>
    <property type="match status" value="1"/>
</dbReference>
<evidence type="ECO:0000313" key="11">
    <source>
        <dbReference type="EMBL" id="KMT20921.1"/>
    </source>
</evidence>
<dbReference type="HAMAP" id="MF_00134_B">
    <property type="entry name" value="IGPS_B"/>
    <property type="match status" value="1"/>
</dbReference>
<dbReference type="AlphaFoldDB" id="A0A0J8FZ76"/>
<evidence type="ECO:0000256" key="2">
    <source>
        <dbReference type="ARBA" id="ARBA00004696"/>
    </source>
</evidence>
<evidence type="ECO:0000256" key="5">
    <source>
        <dbReference type="ARBA" id="ARBA00022793"/>
    </source>
</evidence>
<dbReference type="GO" id="GO:0004425">
    <property type="term" value="F:indole-3-glycerol-phosphate synthase activity"/>
    <property type="evidence" value="ECO:0007669"/>
    <property type="project" value="UniProtKB-UniRule"/>
</dbReference>
<dbReference type="OrthoDB" id="9804217at2"/>
<dbReference type="STRING" id="1121307.CLCY_1c01550"/>
<evidence type="ECO:0000256" key="9">
    <source>
        <dbReference type="HAMAP-Rule" id="MF_00134"/>
    </source>
</evidence>
<keyword evidence="7 9" id="KW-0057">Aromatic amino acid biosynthesis</keyword>
<proteinExistence type="inferred from homology"/>
<accession>A0A0J8FZ76</accession>
<dbReference type="SUPFAM" id="SSF51366">
    <property type="entry name" value="Ribulose-phoshate binding barrel"/>
    <property type="match status" value="1"/>
</dbReference>
<dbReference type="InterPro" id="IPR013785">
    <property type="entry name" value="Aldolase_TIM"/>
</dbReference>
<dbReference type="PANTHER" id="PTHR22854">
    <property type="entry name" value="TRYPTOPHAN BIOSYNTHESIS PROTEIN"/>
    <property type="match status" value="1"/>
</dbReference>
<dbReference type="PROSITE" id="PS00614">
    <property type="entry name" value="IGPS"/>
    <property type="match status" value="1"/>
</dbReference>
<dbReference type="InterPro" id="IPR001468">
    <property type="entry name" value="Indole-3-GlycerolPSynthase_CS"/>
</dbReference>
<dbReference type="Proteomes" id="UP000036756">
    <property type="component" value="Unassembled WGS sequence"/>
</dbReference>
<reference evidence="11 12" key="1">
    <citation type="submission" date="2015-06" db="EMBL/GenBank/DDBJ databases">
        <title>Draft genome sequence of the purine-degrading Clostridium cylindrosporum HC-1 (DSM 605).</title>
        <authorList>
            <person name="Poehlein A."/>
            <person name="Schiel-Bengelsdorf B."/>
            <person name="Bengelsdorf F."/>
            <person name="Daniel R."/>
            <person name="Duerre P."/>
        </authorList>
    </citation>
    <scope>NUCLEOTIDE SEQUENCE [LARGE SCALE GENOMIC DNA]</scope>
    <source>
        <strain evidence="11 12">DSM 605</strain>
    </source>
</reference>
<dbReference type="InterPro" id="IPR011060">
    <property type="entry name" value="RibuloseP-bd_barrel"/>
</dbReference>
<comment type="similarity">
    <text evidence="3 9">Belongs to the TrpC family.</text>
</comment>
<dbReference type="FunFam" id="3.20.20.70:FF:000024">
    <property type="entry name" value="Indole-3-glycerol phosphate synthase"/>
    <property type="match status" value="1"/>
</dbReference>
<comment type="pathway">
    <text evidence="2 9">Amino-acid biosynthesis; L-tryptophan biosynthesis; L-tryptophan from chorismate: step 4/5.</text>
</comment>
<sequence>MRNILDEIIEYKKSIVEAFKRKPISFVEKVKNNPYVSIISEVKRASPSKGDLNINLDPRTLSSEYERLGATAVSVLTDSKYFKGSFEDLRMVRESVNIPVLCKDFVIDKVQIDYAKLTGADIILLIVAALSDESLKELYDYARSLDLDVIVEVHNEEEVKRALKISPRIIGVNNRDLKTFKTDISITLKLAQMIKESGAILISESGITSKEDIETLSKAKIDAVLVGEGFVKSNNLDESFNGLRIEKNV</sequence>
<organism evidence="11 12">
    <name type="scientific">Clostridium cylindrosporum DSM 605</name>
    <dbReference type="NCBI Taxonomy" id="1121307"/>
    <lineage>
        <taxon>Bacteria</taxon>
        <taxon>Bacillati</taxon>
        <taxon>Bacillota</taxon>
        <taxon>Clostridia</taxon>
        <taxon>Eubacteriales</taxon>
        <taxon>Clostridiaceae</taxon>
        <taxon>Clostridium</taxon>
    </lineage>
</organism>
<dbReference type="GO" id="GO:0000162">
    <property type="term" value="P:L-tryptophan biosynthetic process"/>
    <property type="evidence" value="ECO:0007669"/>
    <property type="project" value="UniProtKB-UniRule"/>
</dbReference>
<dbReference type="InterPro" id="IPR045186">
    <property type="entry name" value="Indole-3-glycerol_P_synth"/>
</dbReference>
<dbReference type="Gene3D" id="3.20.20.70">
    <property type="entry name" value="Aldolase class I"/>
    <property type="match status" value="1"/>
</dbReference>
<comment type="caution">
    <text evidence="11">The sequence shown here is derived from an EMBL/GenBank/DDBJ whole genome shotgun (WGS) entry which is preliminary data.</text>
</comment>
<dbReference type="UniPathway" id="UPA00035">
    <property type="reaction ID" value="UER00043"/>
</dbReference>
<keyword evidence="5 9" id="KW-0210">Decarboxylase</keyword>
<comment type="catalytic activity">
    <reaction evidence="1 9">
        <text>1-(2-carboxyphenylamino)-1-deoxy-D-ribulose 5-phosphate + H(+) = (1S,2R)-1-C-(indol-3-yl)glycerol 3-phosphate + CO2 + H2O</text>
        <dbReference type="Rhea" id="RHEA:23476"/>
        <dbReference type="ChEBI" id="CHEBI:15377"/>
        <dbReference type="ChEBI" id="CHEBI:15378"/>
        <dbReference type="ChEBI" id="CHEBI:16526"/>
        <dbReference type="ChEBI" id="CHEBI:58613"/>
        <dbReference type="ChEBI" id="CHEBI:58866"/>
        <dbReference type="EC" id="4.1.1.48"/>
    </reaction>
</comment>